<gene>
    <name evidence="1" type="ORF">DAT39_008829</name>
</gene>
<evidence type="ECO:0000313" key="2">
    <source>
        <dbReference type="Proteomes" id="UP000727407"/>
    </source>
</evidence>
<feature type="non-terminal residue" evidence="1">
    <location>
        <position position="1"/>
    </location>
</feature>
<keyword evidence="2" id="KW-1185">Reference proteome</keyword>
<comment type="caution">
    <text evidence="1">The sequence shown here is derived from an EMBL/GenBank/DDBJ whole genome shotgun (WGS) entry which is preliminary data.</text>
</comment>
<dbReference type="AlphaFoldDB" id="A0A8J4URZ3"/>
<dbReference type="Proteomes" id="UP000727407">
    <property type="component" value="Unassembled WGS sequence"/>
</dbReference>
<sequence>PIPAELTTDEYDDAVSFTKPNEIIAITSVLPVPRESVCGSELADDKFLAIYAVSTQLEKGLP</sequence>
<dbReference type="EMBL" id="QNUK01000112">
    <property type="protein sequence ID" value="KAF5901445.1"/>
    <property type="molecule type" value="Genomic_DNA"/>
</dbReference>
<feature type="non-terminal residue" evidence="1">
    <location>
        <position position="62"/>
    </location>
</feature>
<protein>
    <submittedName>
        <fullName evidence="1">NYNRIN-like protein</fullName>
    </submittedName>
</protein>
<organism evidence="1 2">
    <name type="scientific">Clarias magur</name>
    <name type="common">Asian catfish</name>
    <name type="synonym">Macropteronotus magur</name>
    <dbReference type="NCBI Taxonomy" id="1594786"/>
    <lineage>
        <taxon>Eukaryota</taxon>
        <taxon>Metazoa</taxon>
        <taxon>Chordata</taxon>
        <taxon>Craniata</taxon>
        <taxon>Vertebrata</taxon>
        <taxon>Euteleostomi</taxon>
        <taxon>Actinopterygii</taxon>
        <taxon>Neopterygii</taxon>
        <taxon>Teleostei</taxon>
        <taxon>Ostariophysi</taxon>
        <taxon>Siluriformes</taxon>
        <taxon>Clariidae</taxon>
        <taxon>Clarias</taxon>
    </lineage>
</organism>
<accession>A0A8J4URZ3</accession>
<proteinExistence type="predicted"/>
<reference evidence="1" key="1">
    <citation type="submission" date="2020-07" db="EMBL/GenBank/DDBJ databases">
        <title>Clarias magur genome sequencing, assembly and annotation.</title>
        <authorList>
            <person name="Kushwaha B."/>
            <person name="Kumar R."/>
            <person name="Das P."/>
            <person name="Joshi C.G."/>
            <person name="Kumar D."/>
            <person name="Nagpure N.S."/>
            <person name="Pandey M."/>
            <person name="Agarwal S."/>
            <person name="Srivastava S."/>
            <person name="Singh M."/>
            <person name="Sahoo L."/>
            <person name="Jayasankar P."/>
            <person name="Meher P.K."/>
            <person name="Koringa P.G."/>
            <person name="Iquebal M.A."/>
            <person name="Das S.P."/>
            <person name="Bit A."/>
            <person name="Patnaik S."/>
            <person name="Patel N."/>
            <person name="Shah T.M."/>
            <person name="Hinsu A."/>
            <person name="Jena J.K."/>
        </authorList>
    </citation>
    <scope>NUCLEOTIDE SEQUENCE</scope>
    <source>
        <strain evidence="1">CIFAMagur01</strain>
        <tissue evidence="1">Testis</tissue>
    </source>
</reference>
<name>A0A8J4URZ3_CLAMG</name>
<evidence type="ECO:0000313" key="1">
    <source>
        <dbReference type="EMBL" id="KAF5901445.1"/>
    </source>
</evidence>